<dbReference type="Pfam" id="PF01556">
    <property type="entry name" value="DnaJ_C"/>
    <property type="match status" value="1"/>
</dbReference>
<dbReference type="GO" id="GO:0006457">
    <property type="term" value="P:protein folding"/>
    <property type="evidence" value="ECO:0007669"/>
    <property type="project" value="InterPro"/>
</dbReference>
<dbReference type="FunFam" id="1.10.287.110:FF:000040">
    <property type="entry name" value="dnaJ homolog subfamily B member 11"/>
    <property type="match status" value="1"/>
</dbReference>
<comment type="caution">
    <text evidence="3">The sequence shown here is derived from an EMBL/GenBank/DDBJ whole genome shotgun (WGS) entry which is preliminary data.</text>
</comment>
<dbReference type="InterPro" id="IPR001623">
    <property type="entry name" value="DnaJ_domain"/>
</dbReference>
<reference evidence="3" key="1">
    <citation type="submission" date="2014-08" db="EMBL/GenBank/DDBJ databases">
        <authorList>
            <person name="Murali S."/>
            <person name="Richards S."/>
            <person name="Bandaranaike D."/>
            <person name="Bellair M."/>
            <person name="Blankenburg K."/>
            <person name="Chao H."/>
            <person name="Dinh H."/>
            <person name="Doddapaneni H."/>
            <person name="Dugan-Rocha S."/>
            <person name="Elkadiri S."/>
            <person name="Gnanaolivu R."/>
            <person name="Hughes D."/>
            <person name="Lee S."/>
            <person name="Li M."/>
            <person name="Ming W."/>
            <person name="Munidasa M."/>
            <person name="Muniz J."/>
            <person name="Nguyen L."/>
            <person name="Osuji N."/>
            <person name="Pu L.-L."/>
            <person name="Puazo M."/>
            <person name="Skinner E."/>
            <person name="Qu C."/>
            <person name="Quiroz J."/>
            <person name="Raj R."/>
            <person name="Weissenberger G."/>
            <person name="Xin Y."/>
            <person name="Zou X."/>
            <person name="Han Y."/>
            <person name="Worley K."/>
            <person name="Muzny D."/>
            <person name="Gibbs R."/>
        </authorList>
    </citation>
    <scope>NUCLEOTIDE SEQUENCE</scope>
    <source>
        <strain evidence="3">HAZT.00-mixed</strain>
        <tissue evidence="3">Whole organism</tissue>
    </source>
</reference>
<dbReference type="GO" id="GO:0051082">
    <property type="term" value="F:unfolded protein binding"/>
    <property type="evidence" value="ECO:0007669"/>
    <property type="project" value="InterPro"/>
</dbReference>
<reference evidence="3" key="3">
    <citation type="submission" date="2019-06" db="EMBL/GenBank/DDBJ databases">
        <authorList>
            <person name="Poynton C."/>
            <person name="Hasenbein S."/>
            <person name="Benoit J.B."/>
            <person name="Sepulveda M.S."/>
            <person name="Poelchau M.F."/>
            <person name="Murali S.C."/>
            <person name="Chen S."/>
            <person name="Glastad K.M."/>
            <person name="Werren J.H."/>
            <person name="Vineis J.H."/>
            <person name="Bowen J.L."/>
            <person name="Friedrich M."/>
            <person name="Jones J."/>
            <person name="Robertson H.M."/>
            <person name="Feyereisen R."/>
            <person name="Mechler-Hickson A."/>
            <person name="Mathers N."/>
            <person name="Lee C.E."/>
            <person name="Colbourne J.K."/>
            <person name="Biales A."/>
            <person name="Johnston J.S."/>
            <person name="Wellborn G.A."/>
            <person name="Rosendale A.J."/>
            <person name="Cridge A.G."/>
            <person name="Munoz-Torres M.C."/>
            <person name="Bain P.A."/>
            <person name="Manny A.R."/>
            <person name="Major K.M."/>
            <person name="Lambert F.N."/>
            <person name="Vulpe C.D."/>
            <person name="Tuck P."/>
            <person name="Blalock B.J."/>
            <person name="Lin Y.-Y."/>
            <person name="Smith M.E."/>
            <person name="Ochoa-Acuna H."/>
            <person name="Chen M.-J.M."/>
            <person name="Childers C.P."/>
            <person name="Qu J."/>
            <person name="Dugan S."/>
            <person name="Lee S.L."/>
            <person name="Chao H."/>
            <person name="Dinh H."/>
            <person name="Han Y."/>
            <person name="Doddapaneni H."/>
            <person name="Worley K.C."/>
            <person name="Muzny D.M."/>
            <person name="Gibbs R.A."/>
            <person name="Richards S."/>
        </authorList>
    </citation>
    <scope>NUCLEOTIDE SEQUENCE</scope>
    <source>
        <strain evidence="3">HAZT.00-mixed</strain>
        <tissue evidence="3">Whole organism</tissue>
    </source>
</reference>
<name>A0A6A0H513_HYAAZ</name>
<dbReference type="Gene3D" id="2.60.260.20">
    <property type="entry name" value="Urease metallochaperone UreE, N-terminal domain"/>
    <property type="match status" value="2"/>
</dbReference>
<dbReference type="InterPro" id="IPR008971">
    <property type="entry name" value="HSP40/DnaJ_pept-bd"/>
</dbReference>
<evidence type="ECO:0000313" key="3">
    <source>
        <dbReference type="EMBL" id="KAA0199890.1"/>
    </source>
</evidence>
<dbReference type="InterPro" id="IPR002939">
    <property type="entry name" value="DnaJ_C"/>
</dbReference>
<sequence>MINIEKNYSLIACRRDFYKILGVSKSASLHEIKKAYRKNAKELHPDKNRDDPSADAKFKDLGAAYEVLSDEEKRKKYDRCGEECVTKDESGGFGMDPFSSFFGDFGFGFHSGGRTEREVAKGGDVVMNLEATLEELYVGNFVELVRNKPVARPASGTRKCNCRQEMVTRQLGPGRFQMTQQQVCDDCPNVKLVNEERTLEFEIEVGMVEGQEYRFIGEGEPHIDGEPGDLIVKIKQAPHPRLKLSYKVHITRDKPIWPGARIRKKDEGMRNYSNNNVMGTLYITFDVQFPKEGFSDEQKQALKDILQQQSVSKVYNGLRYQQ</sequence>
<dbReference type="OrthoDB" id="550424at2759"/>
<dbReference type="EMBL" id="JQDR03006646">
    <property type="protein sequence ID" value="KAA0199890.1"/>
    <property type="molecule type" value="Genomic_DNA"/>
</dbReference>
<dbReference type="PANTHER" id="PTHR44298">
    <property type="entry name" value="DNAJ HOMOLOG SUBFAMILY B MEMBER 11"/>
    <property type="match status" value="1"/>
</dbReference>
<keyword evidence="1" id="KW-0732">Signal</keyword>
<dbReference type="PRINTS" id="PR00625">
    <property type="entry name" value="JDOMAIN"/>
</dbReference>
<dbReference type="SMART" id="SM00271">
    <property type="entry name" value="DnaJ"/>
    <property type="match status" value="1"/>
</dbReference>
<dbReference type="GO" id="GO:0051787">
    <property type="term" value="F:misfolded protein binding"/>
    <property type="evidence" value="ECO:0007669"/>
    <property type="project" value="TreeGrafter"/>
</dbReference>
<evidence type="ECO:0000259" key="2">
    <source>
        <dbReference type="PROSITE" id="PS50076"/>
    </source>
</evidence>
<dbReference type="CDD" id="cd10747">
    <property type="entry name" value="DnaJ_C"/>
    <property type="match status" value="1"/>
</dbReference>
<dbReference type="GO" id="GO:0005783">
    <property type="term" value="C:endoplasmic reticulum"/>
    <property type="evidence" value="ECO:0007669"/>
    <property type="project" value="TreeGrafter"/>
</dbReference>
<dbReference type="Proteomes" id="UP000711488">
    <property type="component" value="Unassembled WGS sequence"/>
</dbReference>
<accession>A0A6A0H513</accession>
<dbReference type="InterPro" id="IPR018253">
    <property type="entry name" value="DnaJ_domain_CS"/>
</dbReference>
<evidence type="ECO:0000256" key="1">
    <source>
        <dbReference type="ARBA" id="ARBA00022729"/>
    </source>
</evidence>
<dbReference type="InterPro" id="IPR051736">
    <property type="entry name" value="DnaJ-B11-like"/>
</dbReference>
<dbReference type="PROSITE" id="PS00636">
    <property type="entry name" value="DNAJ_1"/>
    <property type="match status" value="1"/>
</dbReference>
<gene>
    <name evidence="3" type="ORF">HAZT_HAZT007965</name>
</gene>
<dbReference type="SUPFAM" id="SSF46565">
    <property type="entry name" value="Chaperone J-domain"/>
    <property type="match status" value="1"/>
</dbReference>
<dbReference type="InterPro" id="IPR036869">
    <property type="entry name" value="J_dom_sf"/>
</dbReference>
<dbReference type="CDD" id="cd06257">
    <property type="entry name" value="DnaJ"/>
    <property type="match status" value="1"/>
</dbReference>
<feature type="domain" description="J" evidence="2">
    <location>
        <begin position="16"/>
        <end position="81"/>
    </location>
</feature>
<dbReference type="Pfam" id="PF00226">
    <property type="entry name" value="DnaJ"/>
    <property type="match status" value="1"/>
</dbReference>
<organism evidence="3">
    <name type="scientific">Hyalella azteca</name>
    <name type="common">Amphipod</name>
    <dbReference type="NCBI Taxonomy" id="294128"/>
    <lineage>
        <taxon>Eukaryota</taxon>
        <taxon>Metazoa</taxon>
        <taxon>Ecdysozoa</taxon>
        <taxon>Arthropoda</taxon>
        <taxon>Crustacea</taxon>
        <taxon>Multicrustacea</taxon>
        <taxon>Malacostraca</taxon>
        <taxon>Eumalacostraca</taxon>
        <taxon>Peracarida</taxon>
        <taxon>Amphipoda</taxon>
        <taxon>Senticaudata</taxon>
        <taxon>Talitrida</taxon>
        <taxon>Talitroidea</taxon>
        <taxon>Hyalellidae</taxon>
        <taxon>Hyalella</taxon>
    </lineage>
</organism>
<protein>
    <recommendedName>
        <fullName evidence="2">J domain-containing protein</fullName>
    </recommendedName>
</protein>
<reference evidence="3" key="2">
    <citation type="journal article" date="2018" name="Environ. Sci. Technol.">
        <title>The Toxicogenome of Hyalella azteca: A Model for Sediment Ecotoxicology and Evolutionary Toxicology.</title>
        <authorList>
            <person name="Poynton H.C."/>
            <person name="Hasenbein S."/>
            <person name="Benoit J.B."/>
            <person name="Sepulveda M.S."/>
            <person name="Poelchau M.F."/>
            <person name="Hughes D.S.T."/>
            <person name="Murali S.C."/>
            <person name="Chen S."/>
            <person name="Glastad K.M."/>
            <person name="Goodisman M.A.D."/>
            <person name="Werren J.H."/>
            <person name="Vineis J.H."/>
            <person name="Bowen J.L."/>
            <person name="Friedrich M."/>
            <person name="Jones J."/>
            <person name="Robertson H.M."/>
            <person name="Feyereisen R."/>
            <person name="Mechler-Hickson A."/>
            <person name="Mathers N."/>
            <person name="Lee C.E."/>
            <person name="Colbourne J.K."/>
            <person name="Biales A."/>
            <person name="Johnston J.S."/>
            <person name="Wellborn G.A."/>
            <person name="Rosendale A.J."/>
            <person name="Cridge A.G."/>
            <person name="Munoz-Torres M.C."/>
            <person name="Bain P.A."/>
            <person name="Manny A.R."/>
            <person name="Major K.M."/>
            <person name="Lambert F.N."/>
            <person name="Vulpe C.D."/>
            <person name="Tuck P."/>
            <person name="Blalock B.J."/>
            <person name="Lin Y.Y."/>
            <person name="Smith M.E."/>
            <person name="Ochoa-Acuna H."/>
            <person name="Chen M.M."/>
            <person name="Childers C.P."/>
            <person name="Qu J."/>
            <person name="Dugan S."/>
            <person name="Lee S.L."/>
            <person name="Chao H."/>
            <person name="Dinh H."/>
            <person name="Han Y."/>
            <person name="Doddapaneni H."/>
            <person name="Worley K.C."/>
            <person name="Muzny D.M."/>
            <person name="Gibbs R.A."/>
            <person name="Richards S."/>
        </authorList>
    </citation>
    <scope>NUCLEOTIDE SEQUENCE</scope>
    <source>
        <strain evidence="3">HAZT.00-mixed</strain>
        <tissue evidence="3">Whole organism</tissue>
    </source>
</reference>
<dbReference type="PROSITE" id="PS50076">
    <property type="entry name" value="DNAJ_2"/>
    <property type="match status" value="1"/>
</dbReference>
<dbReference type="PANTHER" id="PTHR44298:SF1">
    <property type="entry name" value="DNAJ HOMOLOG SUBFAMILY B MEMBER 11"/>
    <property type="match status" value="1"/>
</dbReference>
<dbReference type="Gene3D" id="1.10.287.110">
    <property type="entry name" value="DnaJ domain"/>
    <property type="match status" value="1"/>
</dbReference>
<dbReference type="AlphaFoldDB" id="A0A6A0H513"/>
<proteinExistence type="predicted"/>
<dbReference type="SUPFAM" id="SSF49493">
    <property type="entry name" value="HSP40/DnaJ peptide-binding domain"/>
    <property type="match status" value="2"/>
</dbReference>